<feature type="signal peptide" evidence="5">
    <location>
        <begin position="1"/>
        <end position="26"/>
    </location>
</feature>
<organism evidence="7 8">
    <name type="scientific">Salix brachista</name>
    <dbReference type="NCBI Taxonomy" id="2182728"/>
    <lineage>
        <taxon>Eukaryota</taxon>
        <taxon>Viridiplantae</taxon>
        <taxon>Streptophyta</taxon>
        <taxon>Embryophyta</taxon>
        <taxon>Tracheophyta</taxon>
        <taxon>Spermatophyta</taxon>
        <taxon>Magnoliopsida</taxon>
        <taxon>eudicotyledons</taxon>
        <taxon>Gunneridae</taxon>
        <taxon>Pentapetalae</taxon>
        <taxon>rosids</taxon>
        <taxon>fabids</taxon>
        <taxon>Malpighiales</taxon>
        <taxon>Salicaceae</taxon>
        <taxon>Saliceae</taxon>
        <taxon>Salix</taxon>
    </lineage>
</organism>
<dbReference type="SUPFAM" id="SSF63829">
    <property type="entry name" value="Calcium-dependent phosphotriesterase"/>
    <property type="match status" value="1"/>
</dbReference>
<dbReference type="Pfam" id="PF03088">
    <property type="entry name" value="Str_synth"/>
    <property type="match status" value="1"/>
</dbReference>
<keyword evidence="4" id="KW-0325">Glycoprotein</keyword>
<dbReference type="Gene3D" id="2.120.10.30">
    <property type="entry name" value="TolB, C-terminal domain"/>
    <property type="match status" value="1"/>
</dbReference>
<accession>A0A5N5LPE7</accession>
<reference evidence="8" key="1">
    <citation type="journal article" date="2019" name="Gigascience">
        <title>De novo genome assembly of the endangered Acer yangbiense, a plant species with extremely small populations endemic to Yunnan Province, China.</title>
        <authorList>
            <person name="Yang J."/>
            <person name="Wariss H.M."/>
            <person name="Tao L."/>
            <person name="Zhang R."/>
            <person name="Yun Q."/>
            <person name="Hollingsworth P."/>
            <person name="Dao Z."/>
            <person name="Luo G."/>
            <person name="Guo H."/>
            <person name="Ma Y."/>
            <person name="Sun W."/>
        </authorList>
    </citation>
    <scope>NUCLEOTIDE SEQUENCE [LARGE SCALE GENOMIC DNA]</scope>
    <source>
        <strain evidence="8">cv. br00</strain>
    </source>
</reference>
<proteinExistence type="inferred from homology"/>
<keyword evidence="5" id="KW-0732">Signal</keyword>
<evidence type="ECO:0000256" key="3">
    <source>
        <dbReference type="ARBA" id="ARBA00022554"/>
    </source>
</evidence>
<dbReference type="GO" id="GO:0016787">
    <property type="term" value="F:hydrolase activity"/>
    <property type="evidence" value="ECO:0007669"/>
    <property type="project" value="TreeGrafter"/>
</dbReference>
<evidence type="ECO:0000259" key="6">
    <source>
        <dbReference type="Pfam" id="PF03088"/>
    </source>
</evidence>
<dbReference type="EMBL" id="VDCV01000008">
    <property type="protein sequence ID" value="KAB5544685.1"/>
    <property type="molecule type" value="Genomic_DNA"/>
</dbReference>
<comment type="similarity">
    <text evidence="2">Belongs to the strictosidine synthase family.</text>
</comment>
<dbReference type="InterPro" id="IPR018119">
    <property type="entry name" value="Strictosidine_synth_cons-reg"/>
</dbReference>
<evidence type="ECO:0000256" key="1">
    <source>
        <dbReference type="ARBA" id="ARBA00004116"/>
    </source>
</evidence>
<comment type="subcellular location">
    <subcellularLocation>
        <location evidence="1">Vacuole</location>
    </subcellularLocation>
</comment>
<evidence type="ECO:0000256" key="5">
    <source>
        <dbReference type="SAM" id="SignalP"/>
    </source>
</evidence>
<keyword evidence="3" id="KW-0926">Vacuole</keyword>
<dbReference type="GO" id="GO:0005773">
    <property type="term" value="C:vacuole"/>
    <property type="evidence" value="ECO:0007669"/>
    <property type="project" value="UniProtKB-SubCell"/>
</dbReference>
<evidence type="ECO:0000313" key="8">
    <source>
        <dbReference type="Proteomes" id="UP000326939"/>
    </source>
</evidence>
<feature type="domain" description="Strictosidine synthase conserved region" evidence="6">
    <location>
        <begin position="162"/>
        <end position="249"/>
    </location>
</feature>
<evidence type="ECO:0000313" key="7">
    <source>
        <dbReference type="EMBL" id="KAB5544685.1"/>
    </source>
</evidence>
<keyword evidence="8" id="KW-1185">Reference proteome</keyword>
<comment type="caution">
    <text evidence="7">The sequence shown here is derived from an EMBL/GenBank/DDBJ whole genome shotgun (WGS) entry which is preliminary data.</text>
</comment>
<dbReference type="Proteomes" id="UP000326939">
    <property type="component" value="Chromosome 8"/>
</dbReference>
<sequence length="361" mass="39743">MNTLFSSKILFSSFLFFFVSLDCILCTDKMLYQDGLENYSQLALHGVVGPESIAFDCNGQGPYVSVSDGRILKWQGAKLGWIEFSVSSPQRQDIQDRHVCDDSTSTGLEPVCGRPLGIKFNPATCDLYIADAYYGLLVVGPEGGVATQLAASAEGVPFRFTNALDIDSKTGVVYFTDSSIFFQRREYILAIIKADKTGRLMKYDPNSKKVTVLLKGLAFPNGVALSKDNSFILVAESLTMRILKFYLVGSEIHGQETFTQLGRFLDNIKRTANGEFWVALNTGRGKIRRLDSTEPQQETAIDWLVDDPVAVRLTSGGKVVRVLDGNGGNALDSVSEVEEYSGLLWLGSSIKPYVGYIKNKK</sequence>
<dbReference type="AlphaFoldDB" id="A0A5N5LPE7"/>
<dbReference type="PANTHER" id="PTHR10426">
    <property type="entry name" value="STRICTOSIDINE SYNTHASE-RELATED"/>
    <property type="match status" value="1"/>
</dbReference>
<protein>
    <recommendedName>
        <fullName evidence="6">Strictosidine synthase conserved region domain-containing protein</fullName>
    </recommendedName>
</protein>
<name>A0A5N5LPE7_9ROSI</name>
<dbReference type="Pfam" id="PF20067">
    <property type="entry name" value="SSL_N"/>
    <property type="match status" value="1"/>
</dbReference>
<dbReference type="FunFam" id="2.120.10.30:FF:000048">
    <property type="entry name" value="Protein strictosidine synthase-like 10"/>
    <property type="match status" value="1"/>
</dbReference>
<dbReference type="PANTHER" id="PTHR10426:SF86">
    <property type="entry name" value="PROTEIN STRICTOSIDINE SYNTHASE-LIKE 10-LIKE"/>
    <property type="match status" value="1"/>
</dbReference>
<feature type="chain" id="PRO_5024280229" description="Strictosidine synthase conserved region domain-containing protein" evidence="5">
    <location>
        <begin position="27"/>
        <end position="361"/>
    </location>
</feature>
<dbReference type="GO" id="GO:0012505">
    <property type="term" value="C:endomembrane system"/>
    <property type="evidence" value="ECO:0007669"/>
    <property type="project" value="TreeGrafter"/>
</dbReference>
<evidence type="ECO:0000256" key="2">
    <source>
        <dbReference type="ARBA" id="ARBA00009191"/>
    </source>
</evidence>
<gene>
    <name evidence="7" type="ORF">DKX38_012797</name>
</gene>
<dbReference type="InterPro" id="IPR011042">
    <property type="entry name" value="6-blade_b-propeller_TolB-like"/>
</dbReference>
<evidence type="ECO:0000256" key="4">
    <source>
        <dbReference type="ARBA" id="ARBA00023180"/>
    </source>
</evidence>